<feature type="binding site" evidence="3">
    <location>
        <position position="63"/>
    </location>
    <ligand>
        <name>ATP</name>
        <dbReference type="ChEBI" id="CHEBI:30616"/>
    </ligand>
</feature>
<feature type="region of interest" description="Disordered" evidence="4">
    <location>
        <begin position="636"/>
        <end position="670"/>
    </location>
</feature>
<feature type="domain" description="Protein kinase" evidence="5">
    <location>
        <begin position="30"/>
        <end position="412"/>
    </location>
</feature>
<feature type="region of interest" description="Disordered" evidence="4">
    <location>
        <begin position="492"/>
        <end position="512"/>
    </location>
</feature>
<dbReference type="SMART" id="SM00220">
    <property type="entry name" value="S_TKc"/>
    <property type="match status" value="1"/>
</dbReference>
<evidence type="ECO:0000259" key="5">
    <source>
        <dbReference type="PROSITE" id="PS50011"/>
    </source>
</evidence>
<evidence type="ECO:0000256" key="4">
    <source>
        <dbReference type="SAM" id="MobiDB-lite"/>
    </source>
</evidence>
<dbReference type="SUPFAM" id="SSF56112">
    <property type="entry name" value="Protein kinase-like (PK-like)"/>
    <property type="match status" value="1"/>
</dbReference>
<dbReference type="OrthoDB" id="40902at2759"/>
<dbReference type="InterPro" id="IPR011009">
    <property type="entry name" value="Kinase-like_dom_sf"/>
</dbReference>
<evidence type="ECO:0000256" key="2">
    <source>
        <dbReference type="ARBA" id="ARBA00022840"/>
    </source>
</evidence>
<dbReference type="InterPro" id="IPR000719">
    <property type="entry name" value="Prot_kinase_dom"/>
</dbReference>
<dbReference type="InterPro" id="IPR017441">
    <property type="entry name" value="Protein_kinase_ATP_BS"/>
</dbReference>
<feature type="compositionally biased region" description="Polar residues" evidence="4">
    <location>
        <begin position="222"/>
        <end position="242"/>
    </location>
</feature>
<evidence type="ECO:0000313" key="7">
    <source>
        <dbReference type="Proteomes" id="UP001165122"/>
    </source>
</evidence>
<keyword evidence="1 3" id="KW-0547">Nucleotide-binding</keyword>
<evidence type="ECO:0000256" key="3">
    <source>
        <dbReference type="PROSITE-ProRule" id="PRU10141"/>
    </source>
</evidence>
<keyword evidence="2 3" id="KW-0067">ATP-binding</keyword>
<evidence type="ECO:0000256" key="1">
    <source>
        <dbReference type="ARBA" id="ARBA00022741"/>
    </source>
</evidence>
<dbReference type="AlphaFoldDB" id="A0A9W7CDW1"/>
<name>A0A9W7CDW1_9STRA</name>
<keyword evidence="7" id="KW-1185">Reference proteome</keyword>
<feature type="region of interest" description="Disordered" evidence="4">
    <location>
        <begin position="222"/>
        <end position="317"/>
    </location>
</feature>
<feature type="compositionally biased region" description="Polar residues" evidence="4">
    <location>
        <begin position="295"/>
        <end position="309"/>
    </location>
</feature>
<evidence type="ECO:0000313" key="6">
    <source>
        <dbReference type="EMBL" id="GMI04792.1"/>
    </source>
</evidence>
<dbReference type="Pfam" id="PF00069">
    <property type="entry name" value="Pkinase"/>
    <property type="match status" value="2"/>
</dbReference>
<dbReference type="PANTHER" id="PTHR24347">
    <property type="entry name" value="SERINE/THREONINE-PROTEIN KINASE"/>
    <property type="match status" value="1"/>
</dbReference>
<dbReference type="PROSITE" id="PS00108">
    <property type="entry name" value="PROTEIN_KINASE_ST"/>
    <property type="match status" value="1"/>
</dbReference>
<dbReference type="GO" id="GO:0004672">
    <property type="term" value="F:protein kinase activity"/>
    <property type="evidence" value="ECO:0007669"/>
    <property type="project" value="InterPro"/>
</dbReference>
<protein>
    <recommendedName>
        <fullName evidence="5">Protein kinase domain-containing protein</fullName>
    </recommendedName>
</protein>
<feature type="compositionally biased region" description="Low complexity" evidence="4">
    <location>
        <begin position="259"/>
        <end position="268"/>
    </location>
</feature>
<dbReference type="Gene3D" id="1.10.510.10">
    <property type="entry name" value="Transferase(Phosphotransferase) domain 1"/>
    <property type="match status" value="2"/>
</dbReference>
<sequence length="670" mass="73147">MSKPLSLSSHRREAVKLTNADSTRLISDEYSFGKVIGHGASSLVRAATHKTSNETFAIKCIMKHEVLRERRLLSELLLLRKLKHPNIVPLHDIFETDTEIFLVMTYCCGGELFDRVSKKTYSERDASEVIYRLLSALDYLHSKGIIHRDVKPENILLESLDSDVECRLSDFGLARLLRVTELNKDNNPRESGGTFSPATQMNFARGFEGSLDKSGSFTNLGLVNDQSLSPNPPSFGSGSMSEASPDEAGGEKLPPKPPSFASRLSSRSSTEEGRNSPAAEIFSSSPMLPSRLGENLSSSPFGSYGTSRGDNNRTRLRSRAYTRVGSDLYTAPEVELGSGYGTAVDMWSLGVVLYILLCGFPPFDDGEYADVEFPDSHWSDISSSAKDLIRQLLVINDKARPTAREALQHEWIAGRQMSVSQSPFAGVVQEEMKRFNSKRRHSQVDGFGSFGSGSRSPMVVKFVSGAEARQHNVGSNLRHVVKRINGLSMKGIEEADESDRRSSLGENPTNNNSIVTEAVDFAELAAQRRSSGASALADALKTSMDLGVTPGGIHLVGKDGVETTKEGWKADMEDDLKADHQVEYGRGERFVSTESRMNSTDSQANIPQFRLTSVDESEQHERSSLGRRNIFRGVFRKVEGRGDGAGKTGETGNIEIGDANKDGGGDIGGG</sequence>
<dbReference type="Proteomes" id="UP001165122">
    <property type="component" value="Unassembled WGS sequence"/>
</dbReference>
<reference evidence="7" key="1">
    <citation type="journal article" date="2023" name="Commun. Biol.">
        <title>Genome analysis of Parmales, the sister group of diatoms, reveals the evolutionary specialization of diatoms from phago-mixotrophs to photoautotrophs.</title>
        <authorList>
            <person name="Ban H."/>
            <person name="Sato S."/>
            <person name="Yoshikawa S."/>
            <person name="Yamada K."/>
            <person name="Nakamura Y."/>
            <person name="Ichinomiya M."/>
            <person name="Sato N."/>
            <person name="Blanc-Mathieu R."/>
            <person name="Endo H."/>
            <person name="Kuwata A."/>
            <person name="Ogata H."/>
        </authorList>
    </citation>
    <scope>NUCLEOTIDE SEQUENCE [LARGE SCALE GENOMIC DNA]</scope>
    <source>
        <strain evidence="7">NIES 3700</strain>
    </source>
</reference>
<comment type="caution">
    <text evidence="6">The sequence shown here is derived from an EMBL/GenBank/DDBJ whole genome shotgun (WGS) entry which is preliminary data.</text>
</comment>
<dbReference type="InterPro" id="IPR008271">
    <property type="entry name" value="Ser/Thr_kinase_AS"/>
</dbReference>
<accession>A0A9W7CDW1</accession>
<dbReference type="EMBL" id="BRXW01000077">
    <property type="protein sequence ID" value="GMI04792.1"/>
    <property type="molecule type" value="Genomic_DNA"/>
</dbReference>
<organism evidence="6 7">
    <name type="scientific">Triparma laevis f. longispina</name>
    <dbReference type="NCBI Taxonomy" id="1714387"/>
    <lineage>
        <taxon>Eukaryota</taxon>
        <taxon>Sar</taxon>
        <taxon>Stramenopiles</taxon>
        <taxon>Ochrophyta</taxon>
        <taxon>Bolidophyceae</taxon>
        <taxon>Parmales</taxon>
        <taxon>Triparmaceae</taxon>
        <taxon>Triparma</taxon>
    </lineage>
</organism>
<dbReference type="PROSITE" id="PS50011">
    <property type="entry name" value="PROTEIN_KINASE_DOM"/>
    <property type="match status" value="1"/>
</dbReference>
<dbReference type="GO" id="GO:0005524">
    <property type="term" value="F:ATP binding"/>
    <property type="evidence" value="ECO:0007669"/>
    <property type="project" value="UniProtKB-UniRule"/>
</dbReference>
<gene>
    <name evidence="6" type="ORF">TrLO_g13964</name>
</gene>
<dbReference type="PROSITE" id="PS00107">
    <property type="entry name" value="PROTEIN_KINASE_ATP"/>
    <property type="match status" value="1"/>
</dbReference>
<proteinExistence type="predicted"/>